<sequence>MPVRVHVAPSAEGASGPLLMMFAGRTPQATSFTSVQLLRNAEPRKKHQLEVRAETDRMVFTGGNSGMAAATSRAAGKLLVGVYDKAARKLTLVPLPTTYVMSGAPKLEHEAPPLHAEDSTSGEAAGARLAAAKRRLVEGLGAQKARKVQEANLKKRVSAADVHNQQAFEEDVVKALEAAAEKTVQLSPEESHPLHPRFNLDATDPMECYPLEGVIPASVFGELIDRIDTSAAGLRKLQEDPLWPPFVVKRLHMLPSAPDARSRELKKMLFFAYLVRFRGITRPMNADGARCPGARTTRRHDNDLHPEAAKLQIDSEPWKYLSSTFTEEAPPKGGELPGKPVAIRVITNTKREMLTLHALVLALLITKCVLPVAEVAKPLALTEAKALFYLRQLGCSISTKDKVKTAVLPVPLTFPKVSKGPVSRK</sequence>
<evidence type="ECO:0000313" key="7">
    <source>
        <dbReference type="Proteomes" id="UP001515480"/>
    </source>
</evidence>
<comment type="subcellular location">
    <subcellularLocation>
        <location evidence="1">Nucleus</location>
        <location evidence="1">Nucleolus</location>
    </subcellularLocation>
</comment>
<comment type="similarity">
    <text evidence="2">Belongs to the eukaryotic RPA49/POLR1E RNA polymerase subunit family.</text>
</comment>
<evidence type="ECO:0000313" key="6">
    <source>
        <dbReference type="EMBL" id="KAL1521749.1"/>
    </source>
</evidence>
<dbReference type="Proteomes" id="UP001515480">
    <property type="component" value="Unassembled WGS sequence"/>
</dbReference>
<organism evidence="6 7">
    <name type="scientific">Prymnesium parvum</name>
    <name type="common">Toxic golden alga</name>
    <dbReference type="NCBI Taxonomy" id="97485"/>
    <lineage>
        <taxon>Eukaryota</taxon>
        <taxon>Haptista</taxon>
        <taxon>Haptophyta</taxon>
        <taxon>Prymnesiophyceae</taxon>
        <taxon>Prymnesiales</taxon>
        <taxon>Prymnesiaceae</taxon>
        <taxon>Prymnesium</taxon>
    </lineage>
</organism>
<reference evidence="6 7" key="1">
    <citation type="journal article" date="2024" name="Science">
        <title>Giant polyketide synthase enzymes in the biosynthesis of giant marine polyether toxins.</title>
        <authorList>
            <person name="Fallon T.R."/>
            <person name="Shende V.V."/>
            <person name="Wierzbicki I.H."/>
            <person name="Pendleton A.L."/>
            <person name="Watervoot N.F."/>
            <person name="Auber R.P."/>
            <person name="Gonzalez D.J."/>
            <person name="Wisecaver J.H."/>
            <person name="Moore B.S."/>
        </authorList>
    </citation>
    <scope>NUCLEOTIDE SEQUENCE [LARGE SCALE GENOMIC DNA]</scope>
    <source>
        <strain evidence="6 7">12B1</strain>
    </source>
</reference>
<accession>A0AB34JJP0</accession>
<protein>
    <recommendedName>
        <fullName evidence="8">DNA-directed RNA polymerase I subunit RPA49</fullName>
    </recommendedName>
</protein>
<dbReference type="GO" id="GO:0003677">
    <property type="term" value="F:DNA binding"/>
    <property type="evidence" value="ECO:0007669"/>
    <property type="project" value="InterPro"/>
</dbReference>
<keyword evidence="3" id="KW-0240">DNA-directed RNA polymerase</keyword>
<evidence type="ECO:0008006" key="8">
    <source>
        <dbReference type="Google" id="ProtNLM"/>
    </source>
</evidence>
<comment type="caution">
    <text evidence="6">The sequence shown here is derived from an EMBL/GenBank/DDBJ whole genome shotgun (WGS) entry which is preliminary data.</text>
</comment>
<evidence type="ECO:0000256" key="4">
    <source>
        <dbReference type="ARBA" id="ARBA00023163"/>
    </source>
</evidence>
<gene>
    <name evidence="6" type="ORF">AB1Y20_021404</name>
</gene>
<dbReference type="InterPro" id="IPR009668">
    <property type="entry name" value="RNA_pol-assoc_fac_A49-like"/>
</dbReference>
<dbReference type="EMBL" id="JBGBPQ010000007">
    <property type="protein sequence ID" value="KAL1521749.1"/>
    <property type="molecule type" value="Genomic_DNA"/>
</dbReference>
<dbReference type="PANTHER" id="PTHR14440">
    <property type="entry name" value="DNA-DIRECTED RNA POLYMERASE I SUBUNIT RPA49"/>
    <property type="match status" value="1"/>
</dbReference>
<evidence type="ECO:0000256" key="5">
    <source>
        <dbReference type="ARBA" id="ARBA00023242"/>
    </source>
</evidence>
<name>A0AB34JJP0_PRYPA</name>
<proteinExistence type="inferred from homology"/>
<keyword evidence="5" id="KW-0539">Nucleus</keyword>
<dbReference type="GO" id="GO:0005730">
    <property type="term" value="C:nucleolus"/>
    <property type="evidence" value="ECO:0007669"/>
    <property type="project" value="UniProtKB-SubCell"/>
</dbReference>
<dbReference type="GO" id="GO:0006351">
    <property type="term" value="P:DNA-templated transcription"/>
    <property type="evidence" value="ECO:0007669"/>
    <property type="project" value="InterPro"/>
</dbReference>
<evidence type="ECO:0000256" key="1">
    <source>
        <dbReference type="ARBA" id="ARBA00004604"/>
    </source>
</evidence>
<keyword evidence="7" id="KW-1185">Reference proteome</keyword>
<evidence type="ECO:0000256" key="2">
    <source>
        <dbReference type="ARBA" id="ARBA00009430"/>
    </source>
</evidence>
<keyword evidence="4" id="KW-0804">Transcription</keyword>
<evidence type="ECO:0000256" key="3">
    <source>
        <dbReference type="ARBA" id="ARBA00022478"/>
    </source>
</evidence>
<dbReference type="Pfam" id="PF06870">
    <property type="entry name" value="RNA_pol_I_A49"/>
    <property type="match status" value="1"/>
</dbReference>
<dbReference type="AlphaFoldDB" id="A0AB34JJP0"/>
<dbReference type="GO" id="GO:0000428">
    <property type="term" value="C:DNA-directed RNA polymerase complex"/>
    <property type="evidence" value="ECO:0007669"/>
    <property type="project" value="UniProtKB-KW"/>
</dbReference>